<evidence type="ECO:0000313" key="3">
    <source>
        <dbReference type="Proteomes" id="UP000664859"/>
    </source>
</evidence>
<feature type="region of interest" description="Disordered" evidence="1">
    <location>
        <begin position="1"/>
        <end position="86"/>
    </location>
</feature>
<sequence>MSDSGWVTRTSPSKVQQHNAPSQHQEHACCNHHADSQMQPVSAAATVPPPQAGPEPLPEDDDPFLEREGPVAPPAAAAAVNSSPTAGPRMVEGRGIWCLLPHSAWFQGHFVFRGGGCGTSDKAIGLLATQLDMDPCMMCCYQGFGRYDLALINRKTSKQTSVVVEKSGDHCMALRTETAGDPTPDEARRAIAFHAEDVKVASTKKELMQRFFPSILAAIADSGDDVLDDCSLCLGPMSVSSHLLLKVGAL</sequence>
<keyword evidence="3" id="KW-1185">Reference proteome</keyword>
<feature type="compositionally biased region" description="Basic and acidic residues" evidence="1">
    <location>
        <begin position="24"/>
        <end position="35"/>
    </location>
</feature>
<dbReference type="EMBL" id="JAFCMP010000024">
    <property type="protein sequence ID" value="KAG5191097.1"/>
    <property type="molecule type" value="Genomic_DNA"/>
</dbReference>
<proteinExistence type="predicted"/>
<feature type="compositionally biased region" description="Pro residues" evidence="1">
    <location>
        <begin position="47"/>
        <end position="56"/>
    </location>
</feature>
<organism evidence="2 3">
    <name type="scientific">Tribonema minus</name>
    <dbReference type="NCBI Taxonomy" id="303371"/>
    <lineage>
        <taxon>Eukaryota</taxon>
        <taxon>Sar</taxon>
        <taxon>Stramenopiles</taxon>
        <taxon>Ochrophyta</taxon>
        <taxon>PX clade</taxon>
        <taxon>Xanthophyceae</taxon>
        <taxon>Tribonematales</taxon>
        <taxon>Tribonemataceae</taxon>
        <taxon>Tribonema</taxon>
    </lineage>
</organism>
<evidence type="ECO:0000256" key="1">
    <source>
        <dbReference type="SAM" id="MobiDB-lite"/>
    </source>
</evidence>
<comment type="caution">
    <text evidence="2">The sequence shown here is derived from an EMBL/GenBank/DDBJ whole genome shotgun (WGS) entry which is preliminary data.</text>
</comment>
<accession>A0A836CLT4</accession>
<feature type="compositionally biased region" description="Polar residues" evidence="1">
    <location>
        <begin position="1"/>
        <end position="23"/>
    </location>
</feature>
<name>A0A836CLT4_9STRA</name>
<dbReference type="AlphaFoldDB" id="A0A836CLT4"/>
<protein>
    <submittedName>
        <fullName evidence="2">Uncharacterized protein</fullName>
    </submittedName>
</protein>
<reference evidence="2" key="1">
    <citation type="submission" date="2021-02" db="EMBL/GenBank/DDBJ databases">
        <title>First Annotated Genome of the Yellow-green Alga Tribonema minus.</title>
        <authorList>
            <person name="Mahan K.M."/>
        </authorList>
    </citation>
    <scope>NUCLEOTIDE SEQUENCE</scope>
    <source>
        <strain evidence="2">UTEX B ZZ1240</strain>
    </source>
</reference>
<dbReference type="Proteomes" id="UP000664859">
    <property type="component" value="Unassembled WGS sequence"/>
</dbReference>
<evidence type="ECO:0000313" key="2">
    <source>
        <dbReference type="EMBL" id="KAG5191097.1"/>
    </source>
</evidence>
<dbReference type="OrthoDB" id="1898337at2759"/>
<gene>
    <name evidence="2" type="ORF">JKP88DRAFT_261927</name>
</gene>